<dbReference type="InterPro" id="IPR036942">
    <property type="entry name" value="Beta-barrel_TonB_sf"/>
</dbReference>
<dbReference type="OrthoDB" id="7463630at2"/>
<dbReference type="SUPFAM" id="SSF56935">
    <property type="entry name" value="Porins"/>
    <property type="match status" value="1"/>
</dbReference>
<keyword evidence="17" id="KW-1185">Reference proteome</keyword>
<evidence type="ECO:0000256" key="12">
    <source>
        <dbReference type="RuleBase" id="RU003357"/>
    </source>
</evidence>
<dbReference type="GO" id="GO:0006826">
    <property type="term" value="P:iron ion transport"/>
    <property type="evidence" value="ECO:0007669"/>
    <property type="project" value="UniProtKB-KW"/>
</dbReference>
<evidence type="ECO:0000256" key="5">
    <source>
        <dbReference type="ARBA" id="ARBA00022692"/>
    </source>
</evidence>
<evidence type="ECO:0000256" key="4">
    <source>
        <dbReference type="ARBA" id="ARBA00022496"/>
    </source>
</evidence>
<dbReference type="EMBL" id="NISK01000001">
    <property type="protein sequence ID" value="OWQ98692.1"/>
    <property type="molecule type" value="Genomic_DNA"/>
</dbReference>
<keyword evidence="8 12" id="KW-0798">TonB box</keyword>
<dbReference type="InterPro" id="IPR039426">
    <property type="entry name" value="TonB-dep_rcpt-like"/>
</dbReference>
<dbReference type="PANTHER" id="PTHR32552">
    <property type="entry name" value="FERRICHROME IRON RECEPTOR-RELATED"/>
    <property type="match status" value="1"/>
</dbReference>
<keyword evidence="7" id="KW-0406">Ion transport</keyword>
<evidence type="ECO:0000256" key="7">
    <source>
        <dbReference type="ARBA" id="ARBA00023065"/>
    </source>
</evidence>
<dbReference type="CDD" id="cd01347">
    <property type="entry name" value="ligand_gated_channel"/>
    <property type="match status" value="1"/>
</dbReference>
<feature type="domain" description="TonB-dependent receptor plug" evidence="15">
    <location>
        <begin position="56"/>
        <end position="161"/>
    </location>
</feature>
<keyword evidence="13" id="KW-0732">Signal</keyword>
<feature type="chain" id="PRO_5013281207" evidence="13">
    <location>
        <begin position="24"/>
        <end position="726"/>
    </location>
</feature>
<keyword evidence="6" id="KW-0408">Iron</keyword>
<evidence type="ECO:0000256" key="3">
    <source>
        <dbReference type="ARBA" id="ARBA00022452"/>
    </source>
</evidence>
<organism evidence="16 17">
    <name type="scientific">Sphingopyxis bauzanensis</name>
    <dbReference type="NCBI Taxonomy" id="651663"/>
    <lineage>
        <taxon>Bacteria</taxon>
        <taxon>Pseudomonadati</taxon>
        <taxon>Pseudomonadota</taxon>
        <taxon>Alphaproteobacteria</taxon>
        <taxon>Sphingomonadales</taxon>
        <taxon>Sphingomonadaceae</taxon>
        <taxon>Sphingopyxis</taxon>
    </lineage>
</organism>
<evidence type="ECO:0000256" key="10">
    <source>
        <dbReference type="ARBA" id="ARBA00023237"/>
    </source>
</evidence>
<evidence type="ECO:0000256" key="8">
    <source>
        <dbReference type="ARBA" id="ARBA00023077"/>
    </source>
</evidence>
<dbReference type="InterPro" id="IPR012910">
    <property type="entry name" value="Plug_dom"/>
</dbReference>
<evidence type="ECO:0000313" key="17">
    <source>
        <dbReference type="Proteomes" id="UP000197361"/>
    </source>
</evidence>
<evidence type="ECO:0000259" key="15">
    <source>
        <dbReference type="Pfam" id="PF07715"/>
    </source>
</evidence>
<dbReference type="InterPro" id="IPR000531">
    <property type="entry name" value="Beta-barrel_TonB"/>
</dbReference>
<comment type="caution">
    <text evidence="16">The sequence shown here is derived from an EMBL/GenBank/DDBJ whole genome shotgun (WGS) entry which is preliminary data.</text>
</comment>
<dbReference type="Gene3D" id="2.40.170.20">
    <property type="entry name" value="TonB-dependent receptor, beta-barrel domain"/>
    <property type="match status" value="1"/>
</dbReference>
<keyword evidence="5 11" id="KW-0812">Transmembrane</keyword>
<evidence type="ECO:0000256" key="13">
    <source>
        <dbReference type="SAM" id="SignalP"/>
    </source>
</evidence>
<name>A0A246JZK5_9SPHN</name>
<evidence type="ECO:0000256" key="6">
    <source>
        <dbReference type="ARBA" id="ARBA00023004"/>
    </source>
</evidence>
<evidence type="ECO:0000256" key="11">
    <source>
        <dbReference type="PROSITE-ProRule" id="PRU01360"/>
    </source>
</evidence>
<dbReference type="PROSITE" id="PS52016">
    <property type="entry name" value="TONB_DEPENDENT_REC_3"/>
    <property type="match status" value="1"/>
</dbReference>
<keyword evidence="10 11" id="KW-0998">Cell outer membrane</keyword>
<gene>
    <name evidence="16" type="ORF">CDQ92_00265</name>
</gene>
<accession>A0A246JZK5</accession>
<dbReference type="Pfam" id="PF07715">
    <property type="entry name" value="Plug"/>
    <property type="match status" value="1"/>
</dbReference>
<evidence type="ECO:0000256" key="2">
    <source>
        <dbReference type="ARBA" id="ARBA00022448"/>
    </source>
</evidence>
<dbReference type="Proteomes" id="UP000197361">
    <property type="component" value="Unassembled WGS sequence"/>
</dbReference>
<comment type="similarity">
    <text evidence="11 12">Belongs to the TonB-dependent receptor family.</text>
</comment>
<sequence>MKMKFFASAALMPIMLLPAAAYAQGTTTNPAQETGQQADPSDGEIIVTATRREESLQKVPVAVTAVSSQTLTTAGVENVRSLNLVAPGYNGGRNQNVMQPSIRGVGSNGTSVGDESNVAVYVDGIYQGDPYSTQIDLVEVSRVEVLRGPQGTVFGRNATGGLVNVVTPDPQFSARGRFKASGSRTRESANNFDISGYVTSGLTDTIAADVAVLYRNQDGYSVNLFNGGTVGDRETISVRSKLLFQPSDKAKFVLTVGYVDTHEETAGLAQPFKGNSLGALYAGAIVPNKPWQTSSYVNATGTAGLSDYNRLDIALKGELDLGGVILESSSSFMRTRVHQNADSDATNIVLGETDMRVRPETLTQELRLISDTSGPLSWTAGLYYYELKGEQPLTLINRQDPALPIVPIRFEPKVSTASYSAYAEGTYEVLPQLSITLGGRFTTETRKFSQRINGAQLFTDAEKKFDKFTYRVSVQYEATPDLNIYGTYGTGFKSGVFNTFSPSNVAVNPETISAFEFGVKSEPLPWLRANLAAFHSSYDDMQVTARAANNSFVLQNAAKAKIYGGELELTADPITGLNLRAALAYTHAKYDSFPNAQAFIPRLGGGNTVTSVNASGNQLIRTPEFTLSLGGRYSFDAFDGEAFLGGSLFHSSPVYYDFLNTFRQDSYELVSAEIGWTSPNDDLTFRIFAKNLTNAAVAQQISPGPLGAYVIYERPREVGASVEIRF</sequence>
<dbReference type="AlphaFoldDB" id="A0A246JZK5"/>
<keyword evidence="2 11" id="KW-0813">Transport</keyword>
<feature type="signal peptide" evidence="13">
    <location>
        <begin position="1"/>
        <end position="23"/>
    </location>
</feature>
<keyword evidence="9 11" id="KW-0472">Membrane</keyword>
<dbReference type="PANTHER" id="PTHR32552:SF81">
    <property type="entry name" value="TONB-DEPENDENT OUTER MEMBRANE RECEPTOR"/>
    <property type="match status" value="1"/>
</dbReference>
<protein>
    <submittedName>
        <fullName evidence="16">TonB-dependent receptor</fullName>
    </submittedName>
</protein>
<proteinExistence type="inferred from homology"/>
<dbReference type="Pfam" id="PF00593">
    <property type="entry name" value="TonB_dep_Rec_b-barrel"/>
    <property type="match status" value="1"/>
</dbReference>
<reference evidence="16 17" key="1">
    <citation type="journal article" date="2010" name="Int. J. Syst. Evol. Microbiol.">
        <title>Sphingopyxis bauzanensis sp. nov., a psychrophilic bacterium isolated from soil.</title>
        <authorList>
            <person name="Zhang D.C."/>
            <person name="Liu H.C."/>
            <person name="Xin Y.H."/>
            <person name="Zhou Y.G."/>
            <person name="Schinner F."/>
            <person name="Margesin R."/>
        </authorList>
    </citation>
    <scope>NUCLEOTIDE SEQUENCE [LARGE SCALE GENOMIC DNA]</scope>
    <source>
        <strain evidence="16 17">DSM 22271</strain>
    </source>
</reference>
<evidence type="ECO:0000256" key="1">
    <source>
        <dbReference type="ARBA" id="ARBA00004571"/>
    </source>
</evidence>
<keyword evidence="16" id="KW-0675">Receptor</keyword>
<evidence type="ECO:0000256" key="9">
    <source>
        <dbReference type="ARBA" id="ARBA00023136"/>
    </source>
</evidence>
<dbReference type="GO" id="GO:0009279">
    <property type="term" value="C:cell outer membrane"/>
    <property type="evidence" value="ECO:0007669"/>
    <property type="project" value="UniProtKB-SubCell"/>
</dbReference>
<evidence type="ECO:0000259" key="14">
    <source>
        <dbReference type="Pfam" id="PF00593"/>
    </source>
</evidence>
<feature type="domain" description="TonB-dependent receptor-like beta-barrel" evidence="14">
    <location>
        <begin position="273"/>
        <end position="692"/>
    </location>
</feature>
<keyword evidence="4" id="KW-0410">Iron transport</keyword>
<keyword evidence="3 11" id="KW-1134">Transmembrane beta strand</keyword>
<dbReference type="RefSeq" id="WP_088439041.1">
    <property type="nucleotide sequence ID" value="NZ_BMMC01000020.1"/>
</dbReference>
<evidence type="ECO:0000313" key="16">
    <source>
        <dbReference type="EMBL" id="OWQ98692.1"/>
    </source>
</evidence>
<comment type="subcellular location">
    <subcellularLocation>
        <location evidence="1 11">Cell outer membrane</location>
        <topology evidence="1 11">Multi-pass membrane protein</topology>
    </subcellularLocation>
</comment>